<accession>A0ABQ4L5Z5</accession>
<keyword evidence="2" id="KW-1185">Reference proteome</keyword>
<evidence type="ECO:0000313" key="1">
    <source>
        <dbReference type="EMBL" id="GIO52027.1"/>
    </source>
</evidence>
<name>A0ABQ4L5Z5_9BACL</name>
<protein>
    <submittedName>
        <fullName evidence="1">Uncharacterized protein</fullName>
    </submittedName>
</protein>
<sequence>MIVKKRHIRIDAENWIHDPEQAHVDVVVTFPDATRWISNFYTIPCIESIRKDYLTSGACLDGAYWCASTPVIIVDIINRERIEQVVDDLIEKEGFPYVFEYFGPVEVRDLESSDYPPGFFDNGARMDPWYISWHAVRLKQMLDQADVDVRERLKEQLFGESS</sequence>
<reference evidence="1 2" key="1">
    <citation type="submission" date="2021-03" db="EMBL/GenBank/DDBJ databases">
        <title>Antimicrobial resistance genes in bacteria isolated from Japanese honey, and their potential for conferring macrolide and lincosamide resistance in the American foulbrood pathogen Paenibacillus larvae.</title>
        <authorList>
            <person name="Okamoto M."/>
            <person name="Kumagai M."/>
            <person name="Kanamori H."/>
            <person name="Takamatsu D."/>
        </authorList>
    </citation>
    <scope>NUCLEOTIDE SEQUENCE [LARGE SCALE GENOMIC DNA]</scope>
    <source>
        <strain evidence="1 2">J21TS7</strain>
    </source>
</reference>
<proteinExistence type="predicted"/>
<dbReference type="RefSeq" id="WP_212982605.1">
    <property type="nucleotide sequence ID" value="NZ_BORU01000001.1"/>
</dbReference>
<evidence type="ECO:0000313" key="2">
    <source>
        <dbReference type="Proteomes" id="UP000676601"/>
    </source>
</evidence>
<dbReference type="Proteomes" id="UP000676601">
    <property type="component" value="Unassembled WGS sequence"/>
</dbReference>
<dbReference type="EMBL" id="BORU01000001">
    <property type="protein sequence ID" value="GIO52027.1"/>
    <property type="molecule type" value="Genomic_DNA"/>
</dbReference>
<organism evidence="1 2">
    <name type="scientific">Paenibacillus cineris</name>
    <dbReference type="NCBI Taxonomy" id="237530"/>
    <lineage>
        <taxon>Bacteria</taxon>
        <taxon>Bacillati</taxon>
        <taxon>Bacillota</taxon>
        <taxon>Bacilli</taxon>
        <taxon>Bacillales</taxon>
        <taxon>Paenibacillaceae</taxon>
        <taxon>Paenibacillus</taxon>
    </lineage>
</organism>
<gene>
    <name evidence="1" type="ORF">J21TS7_03450</name>
</gene>
<comment type="caution">
    <text evidence="1">The sequence shown here is derived from an EMBL/GenBank/DDBJ whole genome shotgun (WGS) entry which is preliminary data.</text>
</comment>